<comment type="caution">
    <text evidence="2">The sequence shown here is derived from an EMBL/GenBank/DDBJ whole genome shotgun (WGS) entry which is preliminary data.</text>
</comment>
<protein>
    <submittedName>
        <fullName evidence="2">Type II toxin-antitoxin system VapC family toxin</fullName>
    </submittedName>
</protein>
<feature type="domain" description="PIN" evidence="1">
    <location>
        <begin position="21"/>
        <end position="140"/>
    </location>
</feature>
<dbReference type="InterPro" id="IPR029060">
    <property type="entry name" value="PIN-like_dom_sf"/>
</dbReference>
<gene>
    <name evidence="2" type="ORF">ENV88_00435</name>
</gene>
<name>A0A7C3SK90_THEPE</name>
<dbReference type="Pfam" id="PF01850">
    <property type="entry name" value="PIN"/>
    <property type="match status" value="1"/>
</dbReference>
<dbReference type="InterPro" id="IPR002716">
    <property type="entry name" value="PIN_dom"/>
</dbReference>
<sequence length="149" mass="16205">MGSLRGALEGAGEGARGLALILDTRFLVAHAFPPSREDRERLLEFQRKLVRETLLIPSIVVAEFIKVAGLRVGLAAARALVGGWVRAGAQVSEVTWEDADRAGEYLLRVPEVPVADALIAAQAVRFSAAVVSDDHHFRALGVRVVWYKH</sequence>
<accession>A0A7C3SK90</accession>
<evidence type="ECO:0000259" key="1">
    <source>
        <dbReference type="Pfam" id="PF01850"/>
    </source>
</evidence>
<dbReference type="SUPFAM" id="SSF88723">
    <property type="entry name" value="PIN domain-like"/>
    <property type="match status" value="1"/>
</dbReference>
<dbReference type="EMBL" id="DTIB01000014">
    <property type="protein sequence ID" value="HGB24531.1"/>
    <property type="molecule type" value="Genomic_DNA"/>
</dbReference>
<reference evidence="2" key="1">
    <citation type="journal article" date="2020" name="mSystems">
        <title>Genome- and Community-Level Interaction Insights into Carbon Utilization and Element Cycling Functions of Hydrothermarchaeota in Hydrothermal Sediment.</title>
        <authorList>
            <person name="Zhou Z."/>
            <person name="Liu Y."/>
            <person name="Xu W."/>
            <person name="Pan J."/>
            <person name="Luo Z.H."/>
            <person name="Li M."/>
        </authorList>
    </citation>
    <scope>NUCLEOTIDE SEQUENCE [LARGE SCALE GENOMIC DNA]</scope>
    <source>
        <strain evidence="2">SpSt-8</strain>
    </source>
</reference>
<organism evidence="2">
    <name type="scientific">Thermofilum pendens</name>
    <dbReference type="NCBI Taxonomy" id="2269"/>
    <lineage>
        <taxon>Archaea</taxon>
        <taxon>Thermoproteota</taxon>
        <taxon>Thermoprotei</taxon>
        <taxon>Thermofilales</taxon>
        <taxon>Thermofilaceae</taxon>
        <taxon>Thermofilum</taxon>
    </lineage>
</organism>
<proteinExistence type="predicted"/>
<evidence type="ECO:0000313" key="2">
    <source>
        <dbReference type="EMBL" id="HGB24531.1"/>
    </source>
</evidence>
<dbReference type="AlphaFoldDB" id="A0A7C3SK90"/>
<dbReference type="Gene3D" id="3.40.50.1010">
    <property type="entry name" value="5'-nuclease"/>
    <property type="match status" value="1"/>
</dbReference>